<dbReference type="SUPFAM" id="SSF57850">
    <property type="entry name" value="RING/U-box"/>
    <property type="match status" value="1"/>
</dbReference>
<dbReference type="GO" id="GO:0016567">
    <property type="term" value="P:protein ubiquitination"/>
    <property type="evidence" value="ECO:0007669"/>
    <property type="project" value="UniProtKB-ARBA"/>
</dbReference>
<feature type="region of interest" description="Disordered" evidence="9">
    <location>
        <begin position="374"/>
        <end position="585"/>
    </location>
</feature>
<evidence type="ECO:0000256" key="6">
    <source>
        <dbReference type="ARBA" id="ARBA00022786"/>
    </source>
</evidence>
<dbReference type="InterPro" id="IPR013083">
    <property type="entry name" value="Znf_RING/FYVE/PHD"/>
</dbReference>
<evidence type="ECO:0000256" key="1">
    <source>
        <dbReference type="ARBA" id="ARBA00000900"/>
    </source>
</evidence>
<feature type="region of interest" description="Disordered" evidence="9">
    <location>
        <begin position="56"/>
        <end position="97"/>
    </location>
</feature>
<protein>
    <recommendedName>
        <fullName evidence="2">RING-type E3 ubiquitin transferase</fullName>
        <ecNumber evidence="2">2.3.2.27</ecNumber>
    </recommendedName>
</protein>
<keyword evidence="3" id="KW-0808">Transferase</keyword>
<dbReference type="CDD" id="cd16454">
    <property type="entry name" value="RING-H2_PA-TM-RING"/>
    <property type="match status" value="1"/>
</dbReference>
<keyword evidence="5 8" id="KW-0863">Zinc-finger</keyword>
<evidence type="ECO:0000313" key="12">
    <source>
        <dbReference type="Proteomes" id="UP000284375"/>
    </source>
</evidence>
<dbReference type="GO" id="GO:0061630">
    <property type="term" value="F:ubiquitin protein ligase activity"/>
    <property type="evidence" value="ECO:0007669"/>
    <property type="project" value="UniProtKB-EC"/>
</dbReference>
<feature type="compositionally biased region" description="Gly residues" evidence="9">
    <location>
        <begin position="408"/>
        <end position="422"/>
    </location>
</feature>
<feature type="compositionally biased region" description="Basic and acidic residues" evidence="9">
    <location>
        <begin position="56"/>
        <end position="89"/>
    </location>
</feature>
<dbReference type="Pfam" id="PF13639">
    <property type="entry name" value="zf-RING_2"/>
    <property type="match status" value="1"/>
</dbReference>
<dbReference type="FunFam" id="3.30.40.10:FF:000127">
    <property type="entry name" value="E3 ubiquitin-protein ligase RNF181"/>
    <property type="match status" value="1"/>
</dbReference>
<dbReference type="Proteomes" id="UP000284375">
    <property type="component" value="Unassembled WGS sequence"/>
</dbReference>
<feature type="domain" description="RING-type" evidence="10">
    <location>
        <begin position="331"/>
        <end position="372"/>
    </location>
</feature>
<dbReference type="PANTHER" id="PTHR45969:SF69">
    <property type="entry name" value="FINGER DOMAIN PROTEIN, PUTATIVE (AFU_ORTHOLOGUE AFUA_3G12190)-RELATED"/>
    <property type="match status" value="1"/>
</dbReference>
<name>A0A423WG47_CYTCH</name>
<evidence type="ECO:0000256" key="3">
    <source>
        <dbReference type="ARBA" id="ARBA00022679"/>
    </source>
</evidence>
<comment type="caution">
    <text evidence="11">The sequence shown here is derived from an EMBL/GenBank/DDBJ whole genome shotgun (WGS) entry which is preliminary data.</text>
</comment>
<feature type="region of interest" description="Disordered" evidence="9">
    <location>
        <begin position="170"/>
        <end position="219"/>
    </location>
</feature>
<keyword evidence="4" id="KW-0479">Metal-binding</keyword>
<comment type="catalytic activity">
    <reaction evidence="1">
        <text>S-ubiquitinyl-[E2 ubiquitin-conjugating enzyme]-L-cysteine + [acceptor protein]-L-lysine = [E2 ubiquitin-conjugating enzyme]-L-cysteine + N(6)-ubiquitinyl-[acceptor protein]-L-lysine.</text>
        <dbReference type="EC" id="2.3.2.27"/>
    </reaction>
</comment>
<feature type="compositionally biased region" description="Gly residues" evidence="9">
    <location>
        <begin position="177"/>
        <end position="193"/>
    </location>
</feature>
<feature type="region of interest" description="Disordered" evidence="9">
    <location>
        <begin position="124"/>
        <end position="144"/>
    </location>
</feature>
<dbReference type="SMART" id="SM00184">
    <property type="entry name" value="RING"/>
    <property type="match status" value="1"/>
</dbReference>
<feature type="compositionally biased region" description="Low complexity" evidence="9">
    <location>
        <begin position="526"/>
        <end position="551"/>
    </location>
</feature>
<feature type="compositionally biased region" description="Low complexity" evidence="9">
    <location>
        <begin position="380"/>
        <end position="391"/>
    </location>
</feature>
<evidence type="ECO:0000313" key="11">
    <source>
        <dbReference type="EMBL" id="ROW02333.1"/>
    </source>
</evidence>
<gene>
    <name evidence="11" type="ORF">VSDG_02470</name>
</gene>
<evidence type="ECO:0000256" key="5">
    <source>
        <dbReference type="ARBA" id="ARBA00022771"/>
    </source>
</evidence>
<dbReference type="EC" id="2.3.2.27" evidence="2"/>
<dbReference type="Gene3D" id="3.30.40.10">
    <property type="entry name" value="Zinc/RING finger domain, C3HC4 (zinc finger)"/>
    <property type="match status" value="1"/>
</dbReference>
<evidence type="ECO:0000256" key="7">
    <source>
        <dbReference type="ARBA" id="ARBA00022833"/>
    </source>
</evidence>
<feature type="compositionally biased region" description="Polar residues" evidence="9">
    <location>
        <begin position="195"/>
        <end position="213"/>
    </location>
</feature>
<keyword evidence="7" id="KW-0862">Zinc</keyword>
<keyword evidence="6" id="KW-0833">Ubl conjugation pathway</keyword>
<dbReference type="InterPro" id="IPR001841">
    <property type="entry name" value="Znf_RING"/>
</dbReference>
<organism evidence="11 12">
    <name type="scientific">Cytospora chrysosperma</name>
    <name type="common">Cytospora canker fungus</name>
    <name type="synonym">Sphaeria chrysosperma</name>
    <dbReference type="NCBI Taxonomy" id="252740"/>
    <lineage>
        <taxon>Eukaryota</taxon>
        <taxon>Fungi</taxon>
        <taxon>Dikarya</taxon>
        <taxon>Ascomycota</taxon>
        <taxon>Pezizomycotina</taxon>
        <taxon>Sordariomycetes</taxon>
        <taxon>Sordariomycetidae</taxon>
        <taxon>Diaporthales</taxon>
        <taxon>Cytosporaceae</taxon>
        <taxon>Cytospora</taxon>
    </lineage>
</organism>
<sequence>MDFSGGVAGHRGHLDPSAGREVVFCHNCSNEWYNDEHGLQCPRCRSEICEIITPENDPRDIRSDSPDNDVLRGGHFGPHDFGRPGRDHYDDPDEEDIEDHIHSGANVHTGPGGFMWSQRTFRNPERQRDDPTRGPGQQSPIDPSGEQEIFQRFQETLNMLTGFPMGPAGRSNREALFGGGGGSEGALGSGFGTGARTTTYRSPSGHTSFTITTGAVPMRPGARGADPDDDFDMVLGNLLGGGGIRPPRMATPGLEGGLQNLFSILLGPGGPNAVHGDAVYSQEALDRIITQLMETNPQSNAAPPASEAAIEKLEKKRIDKEMMGDNGKAECTICIDEMQLGDEVTVLPCKHWFHGECVTLWLKEHNTCPVCRAPIEQRDGNNNGGSSSSGDNGNGGGSSGQQHRSSSLGGGGGSRFGFGGLFGSSEPWSQAGGSGSGSSTSQNHHVRGARTPEERERRLNAIRNLAGPSSYGQDPPESQPSQRRDSWSPTSPDPRASASARNRSPPEYFRQRSGRMNSSGFMSGDNPQRSSRSSNTPSGNGSGGSSSNPLSWLRDRFTGTNSNNGNNGNDGSGNYSSGNTSRRRS</sequence>
<proteinExistence type="predicted"/>
<feature type="compositionally biased region" description="Basic and acidic residues" evidence="9">
    <location>
        <begin position="450"/>
        <end position="459"/>
    </location>
</feature>
<accession>A0A423WG47</accession>
<evidence type="ECO:0000256" key="8">
    <source>
        <dbReference type="PROSITE-ProRule" id="PRU00175"/>
    </source>
</evidence>
<dbReference type="EMBL" id="LJZO01000005">
    <property type="protein sequence ID" value="ROW02333.1"/>
    <property type="molecule type" value="Genomic_DNA"/>
</dbReference>
<evidence type="ECO:0000256" key="9">
    <source>
        <dbReference type="SAM" id="MobiDB-lite"/>
    </source>
</evidence>
<dbReference type="OrthoDB" id="8062037at2759"/>
<dbReference type="PANTHER" id="PTHR45969">
    <property type="entry name" value="RING ZINC FINGER PROTEIN-RELATED"/>
    <property type="match status" value="1"/>
</dbReference>
<dbReference type="PROSITE" id="PS50089">
    <property type="entry name" value="ZF_RING_2"/>
    <property type="match status" value="1"/>
</dbReference>
<dbReference type="AlphaFoldDB" id="A0A423WG47"/>
<dbReference type="GO" id="GO:0008270">
    <property type="term" value="F:zinc ion binding"/>
    <property type="evidence" value="ECO:0007669"/>
    <property type="project" value="UniProtKB-KW"/>
</dbReference>
<evidence type="ECO:0000256" key="2">
    <source>
        <dbReference type="ARBA" id="ARBA00012483"/>
    </source>
</evidence>
<evidence type="ECO:0000256" key="4">
    <source>
        <dbReference type="ARBA" id="ARBA00022723"/>
    </source>
</evidence>
<evidence type="ECO:0000259" key="10">
    <source>
        <dbReference type="PROSITE" id="PS50089"/>
    </source>
</evidence>
<feature type="compositionally biased region" description="Low complexity" evidence="9">
    <location>
        <begin position="558"/>
        <end position="585"/>
    </location>
</feature>
<reference evidence="11 12" key="1">
    <citation type="submission" date="2015-09" db="EMBL/GenBank/DDBJ databases">
        <title>Host preference determinants of Valsa canker pathogens revealed by comparative genomics.</title>
        <authorList>
            <person name="Yin Z."/>
            <person name="Huang L."/>
        </authorList>
    </citation>
    <scope>NUCLEOTIDE SEQUENCE [LARGE SCALE GENOMIC DNA]</scope>
    <source>
        <strain evidence="11 12">YSFL</strain>
    </source>
</reference>
<keyword evidence="12" id="KW-1185">Reference proteome</keyword>
<dbReference type="STRING" id="252740.A0A423WG47"/>